<evidence type="ECO:0000259" key="9">
    <source>
        <dbReference type="Pfam" id="PF00365"/>
    </source>
</evidence>
<evidence type="ECO:0000313" key="10">
    <source>
        <dbReference type="EMBL" id="MSU07209.1"/>
    </source>
</evidence>
<dbReference type="RefSeq" id="WP_154426766.1">
    <property type="nucleotide sequence ID" value="NZ_JAQYGB010000072.1"/>
</dbReference>
<gene>
    <name evidence="8" type="primary">pfp</name>
    <name evidence="10" type="ORF">FYJ80_10600</name>
</gene>
<evidence type="ECO:0000256" key="2">
    <source>
        <dbReference type="ARBA" id="ARBA00003138"/>
    </source>
</evidence>
<keyword evidence="8" id="KW-0324">Glycolysis</keyword>
<evidence type="ECO:0000256" key="7">
    <source>
        <dbReference type="ARBA" id="ARBA00048072"/>
    </source>
</evidence>
<dbReference type="InterPro" id="IPR022953">
    <property type="entry name" value="ATP_PFK"/>
</dbReference>
<feature type="active site" description="Proton acceptor" evidence="8">
    <location>
        <position position="134"/>
    </location>
</feature>
<comment type="cofactor">
    <cofactor evidence="1 8">
        <name>Mg(2+)</name>
        <dbReference type="ChEBI" id="CHEBI:18420"/>
    </cofactor>
</comment>
<dbReference type="PRINTS" id="PR00476">
    <property type="entry name" value="PHFRCTKINASE"/>
</dbReference>
<sequence length="384" mass="41445">MKNILFMHGGGPTAVINASLSGSIRELYDRKFDGDILYAPFGTGGLMKGKINKIPNLSDSDLIRLERTPGSAIGTGRDHLEGDDYDKLAKILNENNVGYVVMTGGNGTMDTCRKLSSAASKYNIVVAGTPKTMDNDLSVTDNSPGFGSAARYIAACVREASEDVLGLPIHACVIEALGRDAGWVTAASVMAKSGKAPGADIILVPEVPFDKDKFLTRVEKIHKEKGGVVIVASEGMRYSDKTPIVEPVFQVGRSVYFGDVSSHLSNLIIKELGIKARSEKPGILGRASISWQSDIDRAEAIECGRVSVRCALEGKNGYMSVIKRISSEPFKFEAIESPILDSILEARTLDESFIDKENMFINESFIDYAKPLIGSIGDDFCSFV</sequence>
<evidence type="ECO:0000256" key="5">
    <source>
        <dbReference type="ARBA" id="ARBA00022777"/>
    </source>
</evidence>
<comment type="pathway">
    <text evidence="8">Carbohydrate degradation; glycolysis; D-glyceraldehyde 3-phosphate and glycerone phosphate from D-glucose: step 3/4.</text>
</comment>
<dbReference type="AlphaFoldDB" id="A0A7X2PE11"/>
<evidence type="ECO:0000313" key="11">
    <source>
        <dbReference type="Proteomes" id="UP000460549"/>
    </source>
</evidence>
<comment type="catalytic activity">
    <reaction evidence="7 8">
        <text>beta-D-fructose 6-phosphate + diphosphate = beta-D-fructose 1,6-bisphosphate + phosphate + H(+)</text>
        <dbReference type="Rhea" id="RHEA:13613"/>
        <dbReference type="ChEBI" id="CHEBI:15378"/>
        <dbReference type="ChEBI" id="CHEBI:32966"/>
        <dbReference type="ChEBI" id="CHEBI:33019"/>
        <dbReference type="ChEBI" id="CHEBI:43474"/>
        <dbReference type="ChEBI" id="CHEBI:57634"/>
        <dbReference type="EC" id="2.7.1.90"/>
    </reaction>
</comment>
<comment type="subunit">
    <text evidence="8">Homodimer.</text>
</comment>
<keyword evidence="4 8" id="KW-0479">Metal-binding</keyword>
<dbReference type="GO" id="GO:0006002">
    <property type="term" value="P:fructose 6-phosphate metabolic process"/>
    <property type="evidence" value="ECO:0007669"/>
    <property type="project" value="InterPro"/>
</dbReference>
<comment type="caution">
    <text evidence="10">The sequence shown here is derived from an EMBL/GenBank/DDBJ whole genome shotgun (WGS) entry which is preliminary data.</text>
</comment>
<dbReference type="Proteomes" id="UP000460549">
    <property type="component" value="Unassembled WGS sequence"/>
</dbReference>
<evidence type="ECO:0000256" key="4">
    <source>
        <dbReference type="ARBA" id="ARBA00022723"/>
    </source>
</evidence>
<dbReference type="SUPFAM" id="SSF53784">
    <property type="entry name" value="Phosphofructokinase"/>
    <property type="match status" value="1"/>
</dbReference>
<dbReference type="EMBL" id="VUNN01000030">
    <property type="protein sequence ID" value="MSU07209.1"/>
    <property type="molecule type" value="Genomic_DNA"/>
</dbReference>
<reference evidence="10 11" key="1">
    <citation type="submission" date="2019-08" db="EMBL/GenBank/DDBJ databases">
        <title>In-depth cultivation of the pig gut microbiome towards novel bacterial diversity and tailored functional studies.</title>
        <authorList>
            <person name="Wylensek D."/>
            <person name="Hitch T.C.A."/>
            <person name="Clavel T."/>
        </authorList>
    </citation>
    <scope>NUCLEOTIDE SEQUENCE [LARGE SCALE GENOMIC DNA]</scope>
    <source>
        <strain evidence="10 11">NM-380-WT-3C1</strain>
    </source>
</reference>
<feature type="binding site" evidence="8">
    <location>
        <position position="11"/>
    </location>
    <ligand>
        <name>diphosphate</name>
        <dbReference type="ChEBI" id="CHEBI:33019"/>
    </ligand>
</feature>
<comment type="subcellular location">
    <subcellularLocation>
        <location evidence="8">Cytoplasm</location>
    </subcellularLocation>
</comment>
<feature type="binding site" evidence="8">
    <location>
        <position position="234"/>
    </location>
    <ligand>
        <name>substrate</name>
    </ligand>
</feature>
<dbReference type="NCBIfam" id="NF010675">
    <property type="entry name" value="PRK14072.1"/>
    <property type="match status" value="1"/>
</dbReference>
<feature type="binding site" evidence="8">
    <location>
        <begin position="132"/>
        <end position="134"/>
    </location>
    <ligand>
        <name>substrate</name>
    </ligand>
</feature>
<comment type="caution">
    <text evidence="8">Lacks conserved residue(s) required for the propagation of feature annotation.</text>
</comment>
<dbReference type="PANTHER" id="PTHR45770">
    <property type="entry name" value="ATP-DEPENDENT 6-PHOSPHOFRUCTOKINASE 1"/>
    <property type="match status" value="1"/>
</dbReference>
<evidence type="ECO:0000256" key="1">
    <source>
        <dbReference type="ARBA" id="ARBA00001946"/>
    </source>
</evidence>
<feature type="binding site" evidence="8">
    <location>
        <position position="106"/>
    </location>
    <ligand>
        <name>Mg(2+)</name>
        <dbReference type="ChEBI" id="CHEBI:18420"/>
        <note>catalytic</note>
    </ligand>
</feature>
<evidence type="ECO:0000256" key="3">
    <source>
        <dbReference type="ARBA" id="ARBA00022679"/>
    </source>
</evidence>
<comment type="function">
    <text evidence="2 8">Catalyzes the phosphorylation of D-fructose 6-phosphate, the first committing step of glycolysis. Uses inorganic phosphate (PPi) as phosphoryl donor instead of ATP like common ATP-dependent phosphofructokinases (ATP-PFKs), which renders the reaction reversible, and can thus function both in glycolysis and gluconeogenesis. Consistently, PPi-PFK can replace the enzymes of both the forward (ATP-PFK) and reverse (fructose-bisphosphatase (FBPase)) reactions.</text>
</comment>
<keyword evidence="11" id="KW-1185">Reference proteome</keyword>
<dbReference type="Gene3D" id="3.40.50.450">
    <property type="match status" value="1"/>
</dbReference>
<feature type="site" description="Important for catalytic activity; stabilizes the transition state when the phosphoryl donor is PPi" evidence="8">
    <location>
        <position position="131"/>
    </location>
</feature>
<dbReference type="HAMAP" id="MF_01978">
    <property type="entry name" value="Phosphofructokinase_II_B2"/>
    <property type="match status" value="1"/>
</dbReference>
<comment type="activity regulation">
    <text evidence="8">Non-allosteric.</text>
</comment>
<accession>A0A7X2PE11</accession>
<feature type="domain" description="Phosphofructokinase" evidence="9">
    <location>
        <begin position="3"/>
        <end position="306"/>
    </location>
</feature>
<dbReference type="InterPro" id="IPR035966">
    <property type="entry name" value="PKF_sf"/>
</dbReference>
<evidence type="ECO:0000256" key="6">
    <source>
        <dbReference type="ARBA" id="ARBA00022842"/>
    </source>
</evidence>
<dbReference type="GO" id="GO:0003872">
    <property type="term" value="F:6-phosphofructokinase activity"/>
    <property type="evidence" value="ECO:0007669"/>
    <property type="project" value="UniProtKB-UniRule"/>
</dbReference>
<dbReference type="GO" id="GO:0005737">
    <property type="term" value="C:cytoplasm"/>
    <property type="evidence" value="ECO:0007669"/>
    <property type="project" value="UniProtKB-SubCell"/>
</dbReference>
<feature type="binding site" evidence="8">
    <location>
        <begin position="177"/>
        <end position="179"/>
    </location>
    <ligand>
        <name>substrate</name>
    </ligand>
</feature>
<dbReference type="InterPro" id="IPR011404">
    <property type="entry name" value="PPi-PFK"/>
</dbReference>
<dbReference type="Gene3D" id="3.40.50.460">
    <property type="entry name" value="Phosphofructokinase domain"/>
    <property type="match status" value="1"/>
</dbReference>
<name>A0A7X2PE11_9SPIO</name>
<organism evidence="10 11">
    <name type="scientific">Bullifex porci</name>
    <dbReference type="NCBI Taxonomy" id="2606638"/>
    <lineage>
        <taxon>Bacteria</taxon>
        <taxon>Pseudomonadati</taxon>
        <taxon>Spirochaetota</taxon>
        <taxon>Spirochaetia</taxon>
        <taxon>Spirochaetales</taxon>
        <taxon>Spirochaetaceae</taxon>
        <taxon>Bullifex</taxon>
    </lineage>
</organism>
<dbReference type="EC" id="2.7.1.90" evidence="8"/>
<dbReference type="InterPro" id="IPR050929">
    <property type="entry name" value="PFKA"/>
</dbReference>
<evidence type="ECO:0000256" key="8">
    <source>
        <dbReference type="HAMAP-Rule" id="MF_01978"/>
    </source>
</evidence>
<keyword evidence="3 8" id="KW-0808">Transferase</keyword>
<keyword evidence="6 8" id="KW-0460">Magnesium</keyword>
<protein>
    <recommendedName>
        <fullName evidence="8">Pyrophosphate--fructose 6-phosphate 1-phosphotransferase</fullName>
        <ecNumber evidence="8">2.7.1.90</ecNumber>
    </recommendedName>
    <alternativeName>
        <fullName evidence="8">6-phosphofructokinase, pyrophosphate dependent</fullName>
    </alternativeName>
    <alternativeName>
        <fullName evidence="8">PPi-dependent phosphofructokinase</fullName>
        <shortName evidence="8">PPi-PFK</shortName>
    </alternativeName>
    <alternativeName>
        <fullName evidence="8">Pyrophosphate-dependent 6-phosphofructose-1-kinase</fullName>
    </alternativeName>
</protein>
<comment type="similarity">
    <text evidence="8">Belongs to the phosphofructokinase type A (PFKA) family. PPi-dependent PFK group II subfamily. Clade 'B2' sub-subfamily.</text>
</comment>
<dbReference type="UniPathway" id="UPA00109">
    <property type="reaction ID" value="UER00182"/>
</dbReference>
<keyword evidence="5 8" id="KW-0418">Kinase</keyword>
<dbReference type="InterPro" id="IPR000023">
    <property type="entry name" value="Phosphofructokinase_dom"/>
</dbReference>
<dbReference type="GO" id="GO:0046872">
    <property type="term" value="F:metal ion binding"/>
    <property type="evidence" value="ECO:0007669"/>
    <property type="project" value="UniProtKB-KW"/>
</dbReference>
<dbReference type="GO" id="GO:0047334">
    <property type="term" value="F:diphosphate-fructose-6-phosphate 1-phosphotransferase activity"/>
    <property type="evidence" value="ECO:0007669"/>
    <property type="project" value="UniProtKB-EC"/>
</dbReference>
<keyword evidence="8" id="KW-0963">Cytoplasm</keyword>
<dbReference type="PIRSF" id="PIRSF036483">
    <property type="entry name" value="PFK_XF0274"/>
    <property type="match status" value="1"/>
</dbReference>
<proteinExistence type="inferred from homology"/>
<dbReference type="Pfam" id="PF00365">
    <property type="entry name" value="PFK"/>
    <property type="match status" value="1"/>
</dbReference>